<dbReference type="InterPro" id="IPR050097">
    <property type="entry name" value="Ferredoxin-NADP_redctase_2"/>
</dbReference>
<dbReference type="PRINTS" id="PR00469">
    <property type="entry name" value="PNDRDTASEII"/>
</dbReference>
<dbReference type="Proteomes" id="UP001597475">
    <property type="component" value="Unassembled WGS sequence"/>
</dbReference>
<reference evidence="5" key="1">
    <citation type="journal article" date="2019" name="Int. J. Syst. Evol. Microbiol.">
        <title>The Global Catalogue of Microorganisms (GCM) 10K type strain sequencing project: providing services to taxonomists for standard genome sequencing and annotation.</title>
        <authorList>
            <consortium name="The Broad Institute Genomics Platform"/>
            <consortium name="The Broad Institute Genome Sequencing Center for Infectious Disease"/>
            <person name="Wu L."/>
            <person name="Ma J."/>
        </authorList>
    </citation>
    <scope>NUCLEOTIDE SEQUENCE [LARGE SCALE GENOMIC DNA]</scope>
    <source>
        <strain evidence="5">KCTC 33842</strain>
    </source>
</reference>
<proteinExistence type="predicted"/>
<evidence type="ECO:0000313" key="4">
    <source>
        <dbReference type="EMBL" id="MFD2609290.1"/>
    </source>
</evidence>
<dbReference type="Gene3D" id="3.50.50.60">
    <property type="entry name" value="FAD/NAD(P)-binding domain"/>
    <property type="match status" value="2"/>
</dbReference>
<evidence type="ECO:0000259" key="3">
    <source>
        <dbReference type="Pfam" id="PF07992"/>
    </source>
</evidence>
<dbReference type="Pfam" id="PF07992">
    <property type="entry name" value="Pyr_redox_2"/>
    <property type="match status" value="1"/>
</dbReference>
<feature type="domain" description="FAD/NAD(P)-binding" evidence="3">
    <location>
        <begin position="13"/>
        <end position="297"/>
    </location>
</feature>
<dbReference type="InterPro" id="IPR023753">
    <property type="entry name" value="FAD/NAD-binding_dom"/>
</dbReference>
<name>A0ABW5P485_9DEIO</name>
<dbReference type="SUPFAM" id="SSF51905">
    <property type="entry name" value="FAD/NAD(P)-binding domain"/>
    <property type="match status" value="1"/>
</dbReference>
<dbReference type="PANTHER" id="PTHR48105">
    <property type="entry name" value="THIOREDOXIN REDUCTASE 1-RELATED-RELATED"/>
    <property type="match status" value="1"/>
</dbReference>
<evidence type="ECO:0000313" key="5">
    <source>
        <dbReference type="Proteomes" id="UP001597475"/>
    </source>
</evidence>
<evidence type="ECO:0000256" key="2">
    <source>
        <dbReference type="ARBA" id="ARBA00023002"/>
    </source>
</evidence>
<dbReference type="EMBL" id="JBHUMK010000033">
    <property type="protein sequence ID" value="MFD2609290.1"/>
    <property type="molecule type" value="Genomic_DNA"/>
</dbReference>
<keyword evidence="5" id="KW-1185">Reference proteome</keyword>
<dbReference type="PRINTS" id="PR00368">
    <property type="entry name" value="FADPNR"/>
</dbReference>
<keyword evidence="2" id="KW-0560">Oxidoreductase</keyword>
<keyword evidence="1" id="KW-0285">Flavoprotein</keyword>
<dbReference type="RefSeq" id="WP_386844546.1">
    <property type="nucleotide sequence ID" value="NZ_JBHUMK010000033.1"/>
</dbReference>
<accession>A0ABW5P485</accession>
<sequence>MSRPGNAATRHDYDAIVVGAGPAGLNAALTLGGATRRVLLLDGGPPRNAKAQAAHGVLTRDGILPTQLKTIGLEDLGPYDVTVVQSPAREARVLEGVGFAIRHDGVAGGWSTAPRLLFATGVRDLLPAVPGLRERWGKTVHHCPYCDGWPNRDARLAVLGSHQEGHHLALSVRAWSDHVTLLTDGPDELTPEQRDDLRRVGIPVVTSPIRRLTGETDLRVHFARQEKSPREALCVDALFLNPSQRQNSRLPEALGCELDEKNRVVVNEHGMTSVRGVWAAGDMTGAPQYVMSAAASGLIAAVSLNTTLIHQAVRERGAAFHKSPDEEAGVGEA</sequence>
<organism evidence="4 5">
    <name type="scientific">Deinococcus taklimakanensis</name>
    <dbReference type="NCBI Taxonomy" id="536443"/>
    <lineage>
        <taxon>Bacteria</taxon>
        <taxon>Thermotogati</taxon>
        <taxon>Deinococcota</taxon>
        <taxon>Deinococci</taxon>
        <taxon>Deinococcales</taxon>
        <taxon>Deinococcaceae</taxon>
        <taxon>Deinococcus</taxon>
    </lineage>
</organism>
<gene>
    <name evidence="4" type="ORF">ACFSR9_07555</name>
</gene>
<dbReference type="InterPro" id="IPR036188">
    <property type="entry name" value="FAD/NAD-bd_sf"/>
</dbReference>
<evidence type="ECO:0000256" key="1">
    <source>
        <dbReference type="ARBA" id="ARBA00022630"/>
    </source>
</evidence>
<comment type="caution">
    <text evidence="4">The sequence shown here is derived from an EMBL/GenBank/DDBJ whole genome shotgun (WGS) entry which is preliminary data.</text>
</comment>
<protein>
    <submittedName>
        <fullName evidence="4">NAD(P)/FAD-dependent oxidoreductase</fullName>
    </submittedName>
</protein>